<protein>
    <submittedName>
        <fullName evidence="2">Uncharacterized protein</fullName>
    </submittedName>
</protein>
<reference evidence="2 3" key="1">
    <citation type="submission" date="2024-10" db="EMBL/GenBank/DDBJ databases">
        <title>The Natural Products Discovery Center: Release of the First 8490 Sequenced Strains for Exploring Actinobacteria Biosynthetic Diversity.</title>
        <authorList>
            <person name="Kalkreuter E."/>
            <person name="Kautsar S.A."/>
            <person name="Yang D."/>
            <person name="Bader C.D."/>
            <person name="Teijaro C.N."/>
            <person name="Fluegel L."/>
            <person name="Davis C.M."/>
            <person name="Simpson J.R."/>
            <person name="Lauterbach L."/>
            <person name="Steele A.D."/>
            <person name="Gui C."/>
            <person name="Meng S."/>
            <person name="Li G."/>
            <person name="Viehrig K."/>
            <person name="Ye F."/>
            <person name="Su P."/>
            <person name="Kiefer A.F."/>
            <person name="Nichols A."/>
            <person name="Cepeda A.J."/>
            <person name="Yan W."/>
            <person name="Fan B."/>
            <person name="Jiang Y."/>
            <person name="Adhikari A."/>
            <person name="Zheng C.-J."/>
            <person name="Schuster L."/>
            <person name="Cowan T.M."/>
            <person name="Smanski M.J."/>
            <person name="Chevrette M.G."/>
            <person name="De Carvalho L.P.S."/>
            <person name="Shen B."/>
        </authorList>
    </citation>
    <scope>NUCLEOTIDE SEQUENCE [LARGE SCALE GENOMIC DNA]</scope>
    <source>
        <strain evidence="2 3">NPDC002593</strain>
    </source>
</reference>
<feature type="region of interest" description="Disordered" evidence="1">
    <location>
        <begin position="45"/>
        <end position="73"/>
    </location>
</feature>
<name>A0ABW6RW15_9NOCA</name>
<gene>
    <name evidence="2" type="ORF">ACFYXQ_05170</name>
</gene>
<organism evidence="2 3">
    <name type="scientific">Nocardia jiangxiensis</name>
    <dbReference type="NCBI Taxonomy" id="282685"/>
    <lineage>
        <taxon>Bacteria</taxon>
        <taxon>Bacillati</taxon>
        <taxon>Actinomycetota</taxon>
        <taxon>Actinomycetes</taxon>
        <taxon>Mycobacteriales</taxon>
        <taxon>Nocardiaceae</taxon>
        <taxon>Nocardia</taxon>
    </lineage>
</organism>
<feature type="compositionally biased region" description="Polar residues" evidence="1">
    <location>
        <begin position="53"/>
        <end position="70"/>
    </location>
</feature>
<evidence type="ECO:0000313" key="3">
    <source>
        <dbReference type="Proteomes" id="UP001601992"/>
    </source>
</evidence>
<comment type="caution">
    <text evidence="2">The sequence shown here is derived from an EMBL/GenBank/DDBJ whole genome shotgun (WGS) entry which is preliminary data.</text>
</comment>
<evidence type="ECO:0000256" key="1">
    <source>
        <dbReference type="SAM" id="MobiDB-lite"/>
    </source>
</evidence>
<proteinExistence type="predicted"/>
<dbReference type="EMBL" id="JBIAQY010000002">
    <property type="protein sequence ID" value="MFF3567156.1"/>
    <property type="molecule type" value="Genomic_DNA"/>
</dbReference>
<sequence>MLEDSATDDKQPFADKLELGEMVDHPAVQQLLDIPEPFFQYRNEPLKTLPTPYGNQATRPSEPMISNTAEPQPFQRILDNLDRIIRELRENGDPR</sequence>
<evidence type="ECO:0000313" key="2">
    <source>
        <dbReference type="EMBL" id="MFF3567156.1"/>
    </source>
</evidence>
<dbReference type="RefSeq" id="WP_387402658.1">
    <property type="nucleotide sequence ID" value="NZ_JBIAQY010000002.1"/>
</dbReference>
<accession>A0ABW6RW15</accession>
<keyword evidence="3" id="KW-1185">Reference proteome</keyword>
<dbReference type="Proteomes" id="UP001601992">
    <property type="component" value="Unassembled WGS sequence"/>
</dbReference>